<feature type="chain" id="PRO_5028971913" evidence="1">
    <location>
        <begin position="25"/>
        <end position="2091"/>
    </location>
</feature>
<evidence type="ECO:0000256" key="1">
    <source>
        <dbReference type="SAM" id="SignalP"/>
    </source>
</evidence>
<gene>
    <name evidence="2" type="ORF">H8790_03085</name>
</gene>
<dbReference type="SUPFAM" id="SSF50939">
    <property type="entry name" value="Sialidases"/>
    <property type="match status" value="1"/>
</dbReference>
<accession>A0A7G9B656</accession>
<dbReference type="Proteomes" id="UP000515960">
    <property type="component" value="Chromosome"/>
</dbReference>
<dbReference type="RefSeq" id="WP_187333556.1">
    <property type="nucleotide sequence ID" value="NZ_CP060490.1"/>
</dbReference>
<dbReference type="KEGG" id="ohi:H8790_03085"/>
<dbReference type="EMBL" id="CP060490">
    <property type="protein sequence ID" value="QNL45037.1"/>
    <property type="molecule type" value="Genomic_DNA"/>
</dbReference>
<name>A0A7G9B656_9FIRM</name>
<dbReference type="InterPro" id="IPR013783">
    <property type="entry name" value="Ig-like_fold"/>
</dbReference>
<dbReference type="InterPro" id="IPR036278">
    <property type="entry name" value="Sialidase_sf"/>
</dbReference>
<keyword evidence="1" id="KW-0732">Signal</keyword>
<reference evidence="2 3" key="1">
    <citation type="submission" date="2020-08" db="EMBL/GenBank/DDBJ databases">
        <authorList>
            <person name="Liu C."/>
            <person name="Sun Q."/>
        </authorList>
    </citation>
    <scope>NUCLEOTIDE SEQUENCE [LARGE SCALE GENOMIC DNA]</scope>
    <source>
        <strain evidence="2 3">NSJ-62</strain>
    </source>
</reference>
<organism evidence="2 3">
    <name type="scientific">Oscillibacter hominis</name>
    <dbReference type="NCBI Taxonomy" id="2763056"/>
    <lineage>
        <taxon>Bacteria</taxon>
        <taxon>Bacillati</taxon>
        <taxon>Bacillota</taxon>
        <taxon>Clostridia</taxon>
        <taxon>Eubacteriales</taxon>
        <taxon>Oscillospiraceae</taxon>
        <taxon>Oscillibacter</taxon>
    </lineage>
</organism>
<dbReference type="Gene3D" id="2.60.40.10">
    <property type="entry name" value="Immunoglobulins"/>
    <property type="match status" value="1"/>
</dbReference>
<protein>
    <submittedName>
        <fullName evidence="2">Uncharacterized protein</fullName>
    </submittedName>
</protein>
<proteinExistence type="predicted"/>
<evidence type="ECO:0000313" key="3">
    <source>
        <dbReference type="Proteomes" id="UP000515960"/>
    </source>
</evidence>
<sequence length="2091" mass="224921">MKQMKRILILAALLILPLITTAMAEELQVTMSAGESYRFTNQASDNQLIRVDRIENAESCGYFTTHYSEDGTSDYCAYLSPESRNTFSLKAGESAVITAVTALNVLYQSKDMTLVTNVTPAVKTMEVPVGSRIVANAPAGSRYTLRWTAKTEYSYFNYNDSFSIANYAIAQNSNHSFDGGTTLEVSPQAEAITCYWPYHLDLQCSVCKGDPICLTEVTPEQTLHMELGAGADQKNYTLFPYENLSYEYVSYDTVKNSYYANASSLGRNTFNSACTIDVSPNKEVMHFLAPQAWLDSGLLVQRVSAGKPLTRHEVTMGQTLRVSLPADAAIKSLKIQTVGTPRYSMLTYETGTMNSVGLSDSNWGGETLFPGKTLELTPVSGTVVFFYPACYSNLYGLTGGLYDGLPLTYVNVPNGFTLRMAVPESCSSAATIRTVGTPRYSCADYLTDTIGRTSYTESTWGNSFIKAGHTGEYSPAADSDVTFYYPTFYDSYGVTAETYEGRPMTSYTVNVGDSLRLSLSADSVNKYVAIQRTDATRGFPVDEISYNTSSFSVKEYNIGRTNDAFNVYAGQTVELTPTASPATFFYPTVLEKTGLSAALLHEYQVLYREPFDKGDTLRLSRPASSSTERLFIQNPYKNLWAVATYTGDSSYCSLSFLNLSNNIPLYANQSADVTCNSENGILCFPTFWLERGVLQVDKLNHPAFYAKTVDTIDGTPQSATFAIDSASKLTEGKLLLDNSVKATADYTNTVISTGKSTTGTYNYNATPVLKQDNRLRLSPQSGTMTVYIPYRQVSQGDVLVNGVKVGGKETVTAVANQELYRIEPGDFVVTVTSRSGGYAVAEAAVTVGGVTKPTDTYGRAVFQGVGNGSQLISVTHKNYYNFEAVRTVSSTCRFTGVTLEYAANSEPPYVMSATLTTNHLAYDIRNTDLTLYKLTTAEQESGAPAAVIDLDARVNWGSHGTGKVYLCQKNNNGVQRVSDTGLFSSLQVAEIFKVGRNNLYLYGVAADGTKTPEFKINLSISKLTESKTETGVMSWLKSLNLSVPVSFIAGDNIPFLSQSKLDIGLGKIASAVFSDSGSICIAYGADSVKFQSAAASQNKTALDYFKTYKTEINDLKTAIASKNQTDISNKLAALDAKTGYKPVTASTATNTADWKKPTLNLKGYAQIDKINGEWQLTELSILVTGTSKILNMDVLNKQFVIGYVPIYVEISLKGSVSATGGVKYINYEVTVPLSVSGKTGVSAGAGVGICKVAQVGVTGSGDLSAKMDFSNSSIGTSVDGKVKIDMDTLVSLNGSLGLEAKILGQTIGSTTFAKGTYVLYPTSTKSGAAYALMPADGSDPAALTLDLGSMDLSTPLGAEDRSYLNYSSRWLGGQPQISTFASFTQRAERQILTNVPLETEPLLTDIGGQQVLLWLMDNPERNDRDRTTLVWSVYDKDLDSWSSPAILWDNGTADFYPVVQGDWVVWQKLSRSMTEETVSINDMALCSEIVAAHWNGAGFDVPVLLTDDQVLDYQPAVASSNGKTAVVWTKNSENNILGVSGTSSIVARVLGDDGTWGEPVVLTDGRGAITGLSASYSGTNLLVAFSESPDQQLDSLSDQNVVLLTLDDTGTVTTDLVAEQASHPQLVELNGQCALFFSQDGAIRYLTDLSGSRDLSTALEEGTVPSGEYAVSVNHSGGAVVLWSTAGESSVEVFGAYYDGSSWSRDIQFSSGAYRAAKPTGLFSDDGTLDLAYVRSEELVGTDEEGVQTVTYLSNLCTLQIVPSCDLAVTGFHYDSSKVCSGANLEAGFTVTNCGELAVDAVQAHLYTLDHSIDKTVTLSALDVGASGDFAIPFTVPGSLTYQDFTLEVTPIVSGQPDLDLTPDNNTASATIGGCDLVVSDVQTASIQAADSSVESHRLWAMVSNTGLADCAGATVELRESSPEGKVLATQTLGALAPGEQAMVSYELQIDRGEDVRAFQQFYIVVRCEQEQFAGNNTALYRMERTESTILSQVDTVTPDPADSRRLTVNGTLTNDTANTVSGSVYCAAYSADGALLGLSAADQYQLNNYESAACSFTLTLTANWDEGCTVKLIYLDAETLSPISAIVEPD</sequence>
<feature type="signal peptide" evidence="1">
    <location>
        <begin position="1"/>
        <end position="24"/>
    </location>
</feature>
<evidence type="ECO:0000313" key="2">
    <source>
        <dbReference type="EMBL" id="QNL45037.1"/>
    </source>
</evidence>
<keyword evidence="3" id="KW-1185">Reference proteome</keyword>